<evidence type="ECO:0000313" key="2">
    <source>
        <dbReference type="EMBL" id="NEK59844.1"/>
    </source>
</evidence>
<dbReference type="Pfam" id="PF02720">
    <property type="entry name" value="DUF222"/>
    <property type="match status" value="1"/>
</dbReference>
<comment type="caution">
    <text evidence="2">The sequence shown here is derived from an EMBL/GenBank/DDBJ whole genome shotgun (WGS) entry which is preliminary data.</text>
</comment>
<protein>
    <submittedName>
        <fullName evidence="2">DUF222 domain-containing protein</fullName>
    </submittedName>
</protein>
<sequence length="107" mass="11369">MDELHAALDALAGHDLHDLSDGALLERTAALVAVRNRLDAELTRTVRAADTRQAAEHDGLKTMQSWLRGHARLSTAEAGRIVRAGRALEHLPAVAAAFAAGTITAEQ</sequence>
<dbReference type="AlphaFoldDB" id="A0A7K3W6G6"/>
<dbReference type="Proteomes" id="UP000470246">
    <property type="component" value="Unassembled WGS sequence"/>
</dbReference>
<reference evidence="2 3" key="1">
    <citation type="submission" date="2020-02" db="EMBL/GenBank/DDBJ databases">
        <title>Geodermatophilus sabuli CPCC 205279 I12A-02694.</title>
        <authorList>
            <person name="Jiang Z."/>
        </authorList>
    </citation>
    <scope>NUCLEOTIDE SEQUENCE [LARGE SCALE GENOMIC DNA]</scope>
    <source>
        <strain evidence="2 3">I12A-02694</strain>
    </source>
</reference>
<dbReference type="EMBL" id="JAAGWF010000020">
    <property type="protein sequence ID" value="NEK59844.1"/>
    <property type="molecule type" value="Genomic_DNA"/>
</dbReference>
<evidence type="ECO:0000259" key="1">
    <source>
        <dbReference type="Pfam" id="PF02720"/>
    </source>
</evidence>
<keyword evidence="3" id="KW-1185">Reference proteome</keyword>
<accession>A0A7K3W6G6</accession>
<feature type="domain" description="DUF222" evidence="1">
    <location>
        <begin position="29"/>
        <end position="106"/>
    </location>
</feature>
<name>A0A7K3W6G6_9ACTN</name>
<organism evidence="2 3">
    <name type="scientific">Geodermatophilus sabuli</name>
    <dbReference type="NCBI Taxonomy" id="1564158"/>
    <lineage>
        <taxon>Bacteria</taxon>
        <taxon>Bacillati</taxon>
        <taxon>Actinomycetota</taxon>
        <taxon>Actinomycetes</taxon>
        <taxon>Geodermatophilales</taxon>
        <taxon>Geodermatophilaceae</taxon>
        <taxon>Geodermatophilus</taxon>
    </lineage>
</organism>
<gene>
    <name evidence="2" type="ORF">GCU56_18470</name>
</gene>
<proteinExistence type="predicted"/>
<evidence type="ECO:0000313" key="3">
    <source>
        <dbReference type="Proteomes" id="UP000470246"/>
    </source>
</evidence>
<dbReference type="InterPro" id="IPR003870">
    <property type="entry name" value="DUF222"/>
</dbReference>
<feature type="non-terminal residue" evidence="2">
    <location>
        <position position="107"/>
    </location>
</feature>